<dbReference type="RefSeq" id="WP_008485918.1">
    <property type="nucleotide sequence ID" value="NZ_AMRI01000024.1"/>
</dbReference>
<dbReference type="OrthoDB" id="8536525at2"/>
<evidence type="ECO:0000313" key="7">
    <source>
        <dbReference type="EMBL" id="EKE69475.1"/>
    </source>
</evidence>
<keyword evidence="4 5" id="KW-0472">Membrane</keyword>
<dbReference type="STRING" id="745411.B3C1_15227"/>
<evidence type="ECO:0000259" key="6">
    <source>
        <dbReference type="Pfam" id="PF01957"/>
    </source>
</evidence>
<feature type="transmembrane region" description="Helical" evidence="5">
    <location>
        <begin position="6"/>
        <end position="24"/>
    </location>
</feature>
<gene>
    <name evidence="7" type="ORF">B3C1_15227</name>
</gene>
<dbReference type="PANTHER" id="PTHR33507">
    <property type="entry name" value="INNER MEMBRANE PROTEIN YBBJ"/>
    <property type="match status" value="1"/>
</dbReference>
<comment type="caution">
    <text evidence="7">The sequence shown here is derived from an EMBL/GenBank/DDBJ whole genome shotgun (WGS) entry which is preliminary data.</text>
</comment>
<evidence type="ECO:0000256" key="4">
    <source>
        <dbReference type="ARBA" id="ARBA00023136"/>
    </source>
</evidence>
<evidence type="ECO:0000256" key="1">
    <source>
        <dbReference type="ARBA" id="ARBA00004141"/>
    </source>
</evidence>
<organism evidence="7 8">
    <name type="scientific">Gallaecimonas xiamenensis 3-C-1</name>
    <dbReference type="NCBI Taxonomy" id="745411"/>
    <lineage>
        <taxon>Bacteria</taxon>
        <taxon>Pseudomonadati</taxon>
        <taxon>Pseudomonadota</taxon>
        <taxon>Gammaproteobacteria</taxon>
        <taxon>Enterobacterales</taxon>
        <taxon>Gallaecimonadaceae</taxon>
        <taxon>Gallaecimonas</taxon>
    </lineage>
</organism>
<keyword evidence="3 5" id="KW-1133">Transmembrane helix</keyword>
<dbReference type="InterPro" id="IPR002810">
    <property type="entry name" value="NfeD-like_C"/>
</dbReference>
<keyword evidence="8" id="KW-1185">Reference proteome</keyword>
<dbReference type="EMBL" id="AMRI01000024">
    <property type="protein sequence ID" value="EKE69475.1"/>
    <property type="molecule type" value="Genomic_DNA"/>
</dbReference>
<evidence type="ECO:0000256" key="2">
    <source>
        <dbReference type="ARBA" id="ARBA00022692"/>
    </source>
</evidence>
<accession>K2JW64</accession>
<feature type="transmembrane region" description="Helical" evidence="5">
    <location>
        <begin position="55"/>
        <end position="73"/>
    </location>
</feature>
<protein>
    <recommendedName>
        <fullName evidence="6">NfeD-like C-terminal domain-containing protein</fullName>
    </recommendedName>
</protein>
<dbReference type="InterPro" id="IPR052165">
    <property type="entry name" value="Membrane_assoc_protease"/>
</dbReference>
<evidence type="ECO:0000256" key="3">
    <source>
        <dbReference type="ARBA" id="ARBA00022989"/>
    </source>
</evidence>
<dbReference type="GO" id="GO:0005886">
    <property type="term" value="C:plasma membrane"/>
    <property type="evidence" value="ECO:0007669"/>
    <property type="project" value="TreeGrafter"/>
</dbReference>
<keyword evidence="2 5" id="KW-0812">Transmembrane</keyword>
<dbReference type="eggNOG" id="COG1585">
    <property type="taxonomic scope" value="Bacteria"/>
</dbReference>
<dbReference type="AlphaFoldDB" id="K2JW64"/>
<dbReference type="InterPro" id="IPR012340">
    <property type="entry name" value="NA-bd_OB-fold"/>
</dbReference>
<dbReference type="PANTHER" id="PTHR33507:SF3">
    <property type="entry name" value="INNER MEMBRANE PROTEIN YBBJ"/>
    <property type="match status" value="1"/>
</dbReference>
<evidence type="ECO:0000313" key="8">
    <source>
        <dbReference type="Proteomes" id="UP000006755"/>
    </source>
</evidence>
<proteinExistence type="predicted"/>
<dbReference type="Pfam" id="PF01957">
    <property type="entry name" value="NfeD"/>
    <property type="match status" value="1"/>
</dbReference>
<dbReference type="Proteomes" id="UP000006755">
    <property type="component" value="Unassembled WGS sequence"/>
</dbReference>
<feature type="transmembrane region" description="Helical" evidence="5">
    <location>
        <begin position="29"/>
        <end position="49"/>
    </location>
</feature>
<comment type="subcellular location">
    <subcellularLocation>
        <location evidence="1">Membrane</location>
        <topology evidence="1">Multi-pass membrane protein</topology>
    </subcellularLocation>
</comment>
<reference evidence="7 8" key="1">
    <citation type="journal article" date="2012" name="J. Bacteriol.">
        <title>Genome Sequence of Gallaecimonas xiamenensis Type Strain 3-C-1.</title>
        <authorList>
            <person name="Lai Q."/>
            <person name="Wang L."/>
            <person name="Wang W."/>
            <person name="Shao Z."/>
        </authorList>
    </citation>
    <scope>NUCLEOTIDE SEQUENCE [LARGE SCALE GENOMIC DNA]</scope>
    <source>
        <strain evidence="7 8">3-C-1</strain>
    </source>
</reference>
<evidence type="ECO:0000256" key="5">
    <source>
        <dbReference type="SAM" id="Phobius"/>
    </source>
</evidence>
<feature type="domain" description="NfeD-like C-terminal" evidence="6">
    <location>
        <begin position="88"/>
        <end position="149"/>
    </location>
</feature>
<dbReference type="Gene3D" id="2.40.50.140">
    <property type="entry name" value="Nucleic acid-binding proteins"/>
    <property type="match status" value="1"/>
</dbReference>
<sequence length="150" mass="16875">MDFEPQYWHWLIFGMLLMIAEIFIPSFTVFWFGLGALVVSLLVALGVPLSVPLQIILWALASCAFTLLWFRFFRPLMKDRTKAGIASEAVKGESGQVIKLPVEGQRGVVRFTTPLLGDDEWPFICNNEVALGDRVFVVEVSGNTLIVEKR</sequence>
<dbReference type="SUPFAM" id="SSF141322">
    <property type="entry name" value="NfeD domain-like"/>
    <property type="match status" value="1"/>
</dbReference>
<name>K2JW64_9GAMM</name>